<dbReference type="PANTHER" id="PTHR12858">
    <property type="entry name" value="RIBOSOME BIOGENESIS PROTEIN"/>
    <property type="match status" value="1"/>
</dbReference>
<evidence type="ECO:0000259" key="2">
    <source>
        <dbReference type="SMART" id="SM01362"/>
    </source>
</evidence>
<name>A0A812PYP6_9DINO</name>
<dbReference type="PANTHER" id="PTHR12858:SF2">
    <property type="entry name" value="RIBOSOME BIOGENESIS PROTEIN BMS1 HOMOLOG"/>
    <property type="match status" value="1"/>
</dbReference>
<sequence length="424" mass="48482">DENAENVEEGGNAEKPKQEDGGAPENGLLEDFSDSFPIGTFVRIRLEDVPAACVAAMRGERPLILGGLLPGESRMGLVQTRIKRHRWHPKLLKSSDALLLSVGWRRFQTVPCFSLEDRGEKRMRYLKYTLEHAHCTMTSYGPMVPPNTGILAFRSWEKVGHFRVCGTGVVMEAAPNFEVKKKLKLVGEPYKIFRNTAFVKNMFSSDLEVNKYMHAKIQTVSGIRGEVKKAEGVKGHFRASFEDRILMSDLVVCKCWITVPFKQFYHPVIDVPNWRPARLIGELRASQGIPVPDNQDSHYGRQLVRPERRFNAVQVPRSLQASLPFKAKTRYLPKSRKTGLAKKAAIVSSEREKAVNALLHRLYTIRKEKARVRQEASSRRKKAKEVKDKFIQDKRDAHQKESRKLRYKKEGQKVAQKRKAMMMD</sequence>
<accession>A0A812PYP6</accession>
<dbReference type="InterPro" id="IPR007034">
    <property type="entry name" value="BMS1_TSR1_C"/>
</dbReference>
<dbReference type="GO" id="GO:0030686">
    <property type="term" value="C:90S preribosome"/>
    <property type="evidence" value="ECO:0007669"/>
    <property type="project" value="TreeGrafter"/>
</dbReference>
<feature type="compositionally biased region" description="Basic and acidic residues" evidence="1">
    <location>
        <begin position="385"/>
        <end position="412"/>
    </location>
</feature>
<comment type="caution">
    <text evidence="3">The sequence shown here is derived from an EMBL/GenBank/DDBJ whole genome shotgun (WGS) entry which is preliminary data.</text>
</comment>
<dbReference type="GO" id="GO:0000479">
    <property type="term" value="P:endonucleolytic cleavage of tricistronic rRNA transcript (SSU-rRNA, 5.8S rRNA, LSU-rRNA)"/>
    <property type="evidence" value="ECO:0007669"/>
    <property type="project" value="TreeGrafter"/>
</dbReference>
<dbReference type="GO" id="GO:0000462">
    <property type="term" value="P:maturation of SSU-rRNA from tricistronic rRNA transcript (SSU-rRNA, 5.8S rRNA, LSU-rRNA)"/>
    <property type="evidence" value="ECO:0007669"/>
    <property type="project" value="TreeGrafter"/>
</dbReference>
<reference evidence="3" key="1">
    <citation type="submission" date="2021-02" db="EMBL/GenBank/DDBJ databases">
        <authorList>
            <person name="Dougan E. K."/>
            <person name="Rhodes N."/>
            <person name="Thang M."/>
            <person name="Chan C."/>
        </authorList>
    </citation>
    <scope>NUCLEOTIDE SEQUENCE</scope>
</reference>
<dbReference type="Proteomes" id="UP000601435">
    <property type="component" value="Unassembled WGS sequence"/>
</dbReference>
<dbReference type="SMART" id="SM01362">
    <property type="entry name" value="DUF663"/>
    <property type="match status" value="1"/>
</dbReference>
<keyword evidence="4" id="KW-1185">Reference proteome</keyword>
<dbReference type="InterPro" id="IPR039761">
    <property type="entry name" value="Bms1/Tsr1"/>
</dbReference>
<gene>
    <name evidence="3" type="primary">bms1</name>
    <name evidence="3" type="ORF">SNEC2469_LOCUS10128</name>
</gene>
<feature type="non-terminal residue" evidence="3">
    <location>
        <position position="1"/>
    </location>
</feature>
<feature type="compositionally biased region" description="Basic residues" evidence="1">
    <location>
        <begin position="415"/>
        <end position="424"/>
    </location>
</feature>
<dbReference type="GO" id="GO:0005525">
    <property type="term" value="F:GTP binding"/>
    <property type="evidence" value="ECO:0007669"/>
    <property type="project" value="TreeGrafter"/>
</dbReference>
<evidence type="ECO:0000256" key="1">
    <source>
        <dbReference type="SAM" id="MobiDB-lite"/>
    </source>
</evidence>
<feature type="region of interest" description="Disordered" evidence="1">
    <location>
        <begin position="1"/>
        <end position="29"/>
    </location>
</feature>
<dbReference type="OrthoDB" id="10260897at2759"/>
<evidence type="ECO:0000313" key="3">
    <source>
        <dbReference type="EMBL" id="CAE7375608.1"/>
    </source>
</evidence>
<feature type="region of interest" description="Disordered" evidence="1">
    <location>
        <begin position="373"/>
        <end position="424"/>
    </location>
</feature>
<organism evidence="3 4">
    <name type="scientific">Symbiodinium necroappetens</name>
    <dbReference type="NCBI Taxonomy" id="1628268"/>
    <lineage>
        <taxon>Eukaryota</taxon>
        <taxon>Sar</taxon>
        <taxon>Alveolata</taxon>
        <taxon>Dinophyceae</taxon>
        <taxon>Suessiales</taxon>
        <taxon>Symbiodiniaceae</taxon>
        <taxon>Symbiodinium</taxon>
    </lineage>
</organism>
<feature type="domain" description="Ribosome biogenesis protein BMS1/TSR1 C-terminal" evidence="2">
    <location>
        <begin position="2"/>
        <end position="259"/>
    </location>
</feature>
<dbReference type="GO" id="GO:0034511">
    <property type="term" value="F:U3 snoRNA binding"/>
    <property type="evidence" value="ECO:0007669"/>
    <property type="project" value="TreeGrafter"/>
</dbReference>
<proteinExistence type="predicted"/>
<dbReference type="AlphaFoldDB" id="A0A812PYP6"/>
<evidence type="ECO:0000313" key="4">
    <source>
        <dbReference type="Proteomes" id="UP000601435"/>
    </source>
</evidence>
<dbReference type="GO" id="GO:0003924">
    <property type="term" value="F:GTPase activity"/>
    <property type="evidence" value="ECO:0007669"/>
    <property type="project" value="TreeGrafter"/>
</dbReference>
<dbReference type="EMBL" id="CAJNJA010016155">
    <property type="protein sequence ID" value="CAE7375608.1"/>
    <property type="molecule type" value="Genomic_DNA"/>
</dbReference>
<protein>
    <submittedName>
        <fullName evidence="3">Bms1 protein</fullName>
    </submittedName>
</protein>
<dbReference type="Pfam" id="PF04950">
    <property type="entry name" value="RIBIOP_C"/>
    <property type="match status" value="1"/>
</dbReference>